<name>A0AAN9E432_CROPI</name>
<evidence type="ECO:0000313" key="3">
    <source>
        <dbReference type="Proteomes" id="UP001372338"/>
    </source>
</evidence>
<dbReference type="AlphaFoldDB" id="A0AAN9E432"/>
<organism evidence="2 3">
    <name type="scientific">Crotalaria pallida</name>
    <name type="common">Smooth rattlebox</name>
    <name type="synonym">Crotalaria striata</name>
    <dbReference type="NCBI Taxonomy" id="3830"/>
    <lineage>
        <taxon>Eukaryota</taxon>
        <taxon>Viridiplantae</taxon>
        <taxon>Streptophyta</taxon>
        <taxon>Embryophyta</taxon>
        <taxon>Tracheophyta</taxon>
        <taxon>Spermatophyta</taxon>
        <taxon>Magnoliopsida</taxon>
        <taxon>eudicotyledons</taxon>
        <taxon>Gunneridae</taxon>
        <taxon>Pentapetalae</taxon>
        <taxon>rosids</taxon>
        <taxon>fabids</taxon>
        <taxon>Fabales</taxon>
        <taxon>Fabaceae</taxon>
        <taxon>Papilionoideae</taxon>
        <taxon>50 kb inversion clade</taxon>
        <taxon>genistoids sensu lato</taxon>
        <taxon>core genistoids</taxon>
        <taxon>Crotalarieae</taxon>
        <taxon>Crotalaria</taxon>
    </lineage>
</organism>
<keyword evidence="1" id="KW-0812">Transmembrane</keyword>
<dbReference type="EMBL" id="JAYWIO010000008">
    <property type="protein sequence ID" value="KAK7245691.1"/>
    <property type="molecule type" value="Genomic_DNA"/>
</dbReference>
<evidence type="ECO:0000313" key="2">
    <source>
        <dbReference type="EMBL" id="KAK7245691.1"/>
    </source>
</evidence>
<keyword evidence="3" id="KW-1185">Reference proteome</keyword>
<keyword evidence="1" id="KW-0472">Membrane</keyword>
<comment type="caution">
    <text evidence="2">The sequence shown here is derived from an EMBL/GenBank/DDBJ whole genome shotgun (WGS) entry which is preliminary data.</text>
</comment>
<gene>
    <name evidence="2" type="ORF">RIF29_40540</name>
</gene>
<protein>
    <submittedName>
        <fullName evidence="2">Uncharacterized protein</fullName>
    </submittedName>
</protein>
<keyword evidence="1" id="KW-1133">Transmembrane helix</keyword>
<reference evidence="2 3" key="1">
    <citation type="submission" date="2024-01" db="EMBL/GenBank/DDBJ databases">
        <title>The genomes of 5 underutilized Papilionoideae crops provide insights into root nodulation and disease resistanc.</title>
        <authorList>
            <person name="Yuan L."/>
        </authorList>
    </citation>
    <scope>NUCLEOTIDE SEQUENCE [LARGE SCALE GENOMIC DNA]</scope>
    <source>
        <strain evidence="2">ZHUSHIDOU_FW_LH</strain>
        <tissue evidence="2">Leaf</tissue>
    </source>
</reference>
<feature type="transmembrane region" description="Helical" evidence="1">
    <location>
        <begin position="142"/>
        <end position="164"/>
    </location>
</feature>
<accession>A0AAN9E432</accession>
<proteinExistence type="predicted"/>
<dbReference type="Proteomes" id="UP001372338">
    <property type="component" value="Unassembled WGS sequence"/>
</dbReference>
<sequence length="166" mass="18642">MNANETLFGKITEFFANETLFGKIIELFANDVFKVYNVCLHYPPHILSDGLWANQQDGAKLLLSTFPIFLLQCIVISATTHACHSLLNKFHFPMLVKWFSSAITKAQMTKFTRRGLSPVSFSGILAITICSNMENGSRRSRVLFYFHVAFQMLAVLLATARAAMSP</sequence>
<evidence type="ECO:0000256" key="1">
    <source>
        <dbReference type="SAM" id="Phobius"/>
    </source>
</evidence>